<keyword evidence="15" id="KW-0472">Membrane</keyword>
<proteinExistence type="inferred from homology"/>
<dbReference type="GO" id="GO:0005794">
    <property type="term" value="C:Golgi apparatus"/>
    <property type="evidence" value="ECO:0007669"/>
    <property type="project" value="UniProtKB-SubCell"/>
</dbReference>
<evidence type="ECO:0000256" key="6">
    <source>
        <dbReference type="ARBA" id="ARBA00022490"/>
    </source>
</evidence>
<dbReference type="InterPro" id="IPR057576">
    <property type="entry name" value="NUCB1_N"/>
</dbReference>
<dbReference type="InterPro" id="IPR011992">
    <property type="entry name" value="EF-hand-dom_pair"/>
</dbReference>
<evidence type="ECO:0000256" key="2">
    <source>
        <dbReference type="ARBA" id="ARBA00004496"/>
    </source>
</evidence>
<feature type="coiled-coil region" evidence="16">
    <location>
        <begin position="162"/>
        <end position="189"/>
    </location>
</feature>
<keyword evidence="12" id="KW-0106">Calcium</keyword>
<evidence type="ECO:0000313" key="21">
    <source>
        <dbReference type="Proteomes" id="UP000694846"/>
    </source>
</evidence>
<organism evidence="20">
    <name type="scientific">Sipha flava</name>
    <name type="common">yellow sugarcane aphid</name>
    <dbReference type="NCBI Taxonomy" id="143950"/>
    <lineage>
        <taxon>Eukaryota</taxon>
        <taxon>Metazoa</taxon>
        <taxon>Ecdysozoa</taxon>
        <taxon>Arthropoda</taxon>
        <taxon>Hexapoda</taxon>
        <taxon>Insecta</taxon>
        <taxon>Pterygota</taxon>
        <taxon>Neoptera</taxon>
        <taxon>Paraneoptera</taxon>
        <taxon>Hemiptera</taxon>
        <taxon>Sternorrhyncha</taxon>
        <taxon>Aphidomorpha</taxon>
        <taxon>Aphidoidea</taxon>
        <taxon>Aphididae</taxon>
        <taxon>Sipha</taxon>
    </lineage>
</organism>
<dbReference type="InterPro" id="IPR040250">
    <property type="entry name" value="Nucleobindin"/>
</dbReference>
<sequence length="569" mass="67851">MASVLWVLCAVVVFKMNFVLSAPPAYVVSTRPTVRLSDQEFEHIIKDEQRDEQENTPKKQQQSPDEISLVDLGIEYNRYLREVVETLEKDDEFKKKLENANEADIRTGKIADELDYVGHHIRSKLDELKRQELNRLRDIAKKAYSSSDPGHVDHQNPQSFEKNDLLKLIQQVAKDLANADKKRKQMFKEYEMQKHFEREQKLKQMTEEERQKFLLEETKFESEREVKHKLDPIHHPGSKKQFEEVWEKQDEMEGENFNPRAFFAMHDVDGNGFWDEEELKALFVRELNKLYEQGMPQADLMEKAEEMERMREHVFNEVDLNRDRLISWEEFKRMSEQPNFEKDEGWKTIDQNEIYTNEELKQFEQQRQQQIDQMIKSGHIPQYPPEYYQHHPNIPNPSLNHGPAYQVNPNYHQPEHMGYPQQPPVGQPQHNQQFAYQQQIKQQPQQQQQKQPQQQYQQQSQHQPYQQQPQQQQQHQLYQQQPQQQHQQQPQQEHQQQPQQQQSKEPQVQQEGQQPPLQQYAPGQQQYQAVNSNSIKTQNTVRLNDVNSNQIVKNQKENIGKSGQITKNL</sequence>
<feature type="chain" id="PRO_5044579083" evidence="18">
    <location>
        <begin position="22"/>
        <end position="569"/>
    </location>
</feature>
<feature type="signal peptide" evidence="18">
    <location>
        <begin position="1"/>
        <end position="21"/>
    </location>
</feature>
<dbReference type="GO" id="GO:0005793">
    <property type="term" value="C:endoplasmic reticulum-Golgi intermediate compartment"/>
    <property type="evidence" value="ECO:0007669"/>
    <property type="project" value="TreeGrafter"/>
</dbReference>
<dbReference type="InterPro" id="IPR018247">
    <property type="entry name" value="EF_Hand_1_Ca_BS"/>
</dbReference>
<dbReference type="PANTHER" id="PTHR19237">
    <property type="entry name" value="NUCLEOBINDIN"/>
    <property type="match status" value="1"/>
</dbReference>
<keyword evidence="6" id="KW-0963">Cytoplasm</keyword>
<feature type="compositionally biased region" description="Low complexity" evidence="17">
    <location>
        <begin position="427"/>
        <end position="527"/>
    </location>
</feature>
<dbReference type="GO" id="GO:0005085">
    <property type="term" value="F:guanyl-nucleotide exchange factor activity"/>
    <property type="evidence" value="ECO:0007669"/>
    <property type="project" value="UniProtKB-KW"/>
</dbReference>
<comment type="similarity">
    <text evidence="5">Belongs to the nucleobindin family.</text>
</comment>
<dbReference type="PANTHER" id="PTHR19237:SF20">
    <property type="entry name" value="NUCLEOBINDIN 1"/>
    <property type="match status" value="1"/>
</dbReference>
<evidence type="ECO:0000256" key="7">
    <source>
        <dbReference type="ARBA" id="ARBA00022525"/>
    </source>
</evidence>
<keyword evidence="10 18" id="KW-0732">Signal</keyword>
<evidence type="ECO:0000256" key="18">
    <source>
        <dbReference type="SAM" id="SignalP"/>
    </source>
</evidence>
<dbReference type="EMBL" id="GGMS01005412">
    <property type="protein sequence ID" value="MBY74615.1"/>
    <property type="molecule type" value="Transcribed_RNA"/>
</dbReference>
<dbReference type="GO" id="GO:0005509">
    <property type="term" value="F:calcium ion binding"/>
    <property type="evidence" value="ECO:0007669"/>
    <property type="project" value="InterPro"/>
</dbReference>
<name>A0A2S2QA63_9HEMI</name>
<keyword evidence="7" id="KW-0964">Secreted</keyword>
<dbReference type="PROSITE" id="PS00018">
    <property type="entry name" value="EF_HAND_1"/>
    <property type="match status" value="1"/>
</dbReference>
<keyword evidence="11" id="KW-0677">Repeat</keyword>
<keyword evidence="8" id="KW-0597">Phosphoprotein</keyword>
<keyword evidence="13" id="KW-0333">Golgi apparatus</keyword>
<dbReference type="RefSeq" id="XP_025424641.1">
    <property type="nucleotide sequence ID" value="XM_025568856.1"/>
</dbReference>
<evidence type="ECO:0000256" key="17">
    <source>
        <dbReference type="SAM" id="MobiDB-lite"/>
    </source>
</evidence>
<accession>A0A2S2QA63</accession>
<evidence type="ECO:0000313" key="20">
    <source>
        <dbReference type="EMBL" id="MBY74615.1"/>
    </source>
</evidence>
<dbReference type="Gene3D" id="1.10.238.10">
    <property type="entry name" value="EF-hand"/>
    <property type="match status" value="1"/>
</dbReference>
<dbReference type="AlphaFoldDB" id="A0A2S2QA63"/>
<evidence type="ECO:0000256" key="10">
    <source>
        <dbReference type="ARBA" id="ARBA00022729"/>
    </source>
</evidence>
<evidence type="ECO:0000256" key="5">
    <source>
        <dbReference type="ARBA" id="ARBA00008063"/>
    </source>
</evidence>
<keyword evidence="14" id="KW-0238">DNA-binding</keyword>
<evidence type="ECO:0000313" key="22">
    <source>
        <dbReference type="RefSeq" id="XP_025424641.1"/>
    </source>
</evidence>
<feature type="region of interest" description="Disordered" evidence="17">
    <location>
        <begin position="379"/>
        <end position="527"/>
    </location>
</feature>
<keyword evidence="21" id="KW-1185">Reference proteome</keyword>
<dbReference type="CDD" id="cd00051">
    <property type="entry name" value="EFh"/>
    <property type="match status" value="1"/>
</dbReference>
<evidence type="ECO:0000256" key="8">
    <source>
        <dbReference type="ARBA" id="ARBA00022553"/>
    </source>
</evidence>
<evidence type="ECO:0000256" key="1">
    <source>
        <dbReference type="ARBA" id="ARBA00004170"/>
    </source>
</evidence>
<evidence type="ECO:0000256" key="15">
    <source>
        <dbReference type="ARBA" id="ARBA00023136"/>
    </source>
</evidence>
<dbReference type="Pfam" id="PF25434">
    <property type="entry name" value="NUCB1_N"/>
    <property type="match status" value="1"/>
</dbReference>
<evidence type="ECO:0000256" key="4">
    <source>
        <dbReference type="ARBA" id="ARBA00004613"/>
    </source>
</evidence>
<dbReference type="SUPFAM" id="SSF47473">
    <property type="entry name" value="EF-hand"/>
    <property type="match status" value="1"/>
</dbReference>
<evidence type="ECO:0000256" key="9">
    <source>
        <dbReference type="ARBA" id="ARBA00022658"/>
    </source>
</evidence>
<evidence type="ECO:0000256" key="11">
    <source>
        <dbReference type="ARBA" id="ARBA00022737"/>
    </source>
</evidence>
<keyword evidence="16" id="KW-0175">Coiled coil</keyword>
<dbReference type="Proteomes" id="UP000694846">
    <property type="component" value="Unplaced"/>
</dbReference>
<evidence type="ECO:0000256" key="12">
    <source>
        <dbReference type="ARBA" id="ARBA00022837"/>
    </source>
</evidence>
<protein>
    <submittedName>
        <fullName evidence="20 22">Nucleobindin-2</fullName>
    </submittedName>
</protein>
<evidence type="ECO:0000256" key="13">
    <source>
        <dbReference type="ARBA" id="ARBA00023034"/>
    </source>
</evidence>
<gene>
    <name evidence="20" type="primary">Nucb2_0</name>
    <name evidence="22" type="synonym">LOC112693673</name>
    <name evidence="20" type="ORF">g.136081</name>
</gene>
<dbReference type="GO" id="GO:0070062">
    <property type="term" value="C:extracellular exosome"/>
    <property type="evidence" value="ECO:0007669"/>
    <property type="project" value="TreeGrafter"/>
</dbReference>
<reference evidence="20" key="1">
    <citation type="submission" date="2018-04" db="EMBL/GenBank/DDBJ databases">
        <title>Transcriptome assembly of Sipha flava.</title>
        <authorList>
            <person name="Scully E.D."/>
            <person name="Geib S.M."/>
            <person name="Palmer N.A."/>
            <person name="Koch K."/>
            <person name="Bradshaw J."/>
            <person name="Heng-Moss T."/>
            <person name="Sarath G."/>
        </authorList>
    </citation>
    <scope>NUCLEOTIDE SEQUENCE</scope>
</reference>
<comment type="subcellular location">
    <subcellularLocation>
        <location evidence="2">Cytoplasm</location>
    </subcellularLocation>
    <subcellularLocation>
        <location evidence="3">Golgi apparatus</location>
    </subcellularLocation>
    <subcellularLocation>
        <location evidence="1">Membrane</location>
        <topology evidence="1">Peripheral membrane protein</topology>
    </subcellularLocation>
    <subcellularLocation>
        <location evidence="4">Secreted</location>
    </subcellularLocation>
</comment>
<dbReference type="GO" id="GO:0003677">
    <property type="term" value="F:DNA binding"/>
    <property type="evidence" value="ECO:0007669"/>
    <property type="project" value="UniProtKB-KW"/>
</dbReference>
<dbReference type="InterPro" id="IPR002048">
    <property type="entry name" value="EF_hand_dom"/>
</dbReference>
<dbReference type="Pfam" id="PF13499">
    <property type="entry name" value="EF-hand_7"/>
    <property type="match status" value="1"/>
</dbReference>
<keyword evidence="9" id="KW-0344">Guanine-nucleotide releasing factor</keyword>
<evidence type="ECO:0000256" key="14">
    <source>
        <dbReference type="ARBA" id="ARBA00023125"/>
    </source>
</evidence>
<evidence type="ECO:0000256" key="16">
    <source>
        <dbReference type="SAM" id="Coils"/>
    </source>
</evidence>
<evidence type="ECO:0000256" key="3">
    <source>
        <dbReference type="ARBA" id="ARBA00004555"/>
    </source>
</evidence>
<dbReference type="OrthoDB" id="5982823at2759"/>
<evidence type="ECO:0000259" key="19">
    <source>
        <dbReference type="PROSITE" id="PS50222"/>
    </source>
</evidence>
<feature type="domain" description="EF-hand" evidence="19">
    <location>
        <begin position="306"/>
        <end position="341"/>
    </location>
</feature>
<dbReference type="PROSITE" id="PS50222">
    <property type="entry name" value="EF_HAND_2"/>
    <property type="match status" value="1"/>
</dbReference>
<reference evidence="22" key="2">
    <citation type="submission" date="2025-04" db="UniProtKB">
        <authorList>
            <consortium name="RefSeq"/>
        </authorList>
    </citation>
    <scope>IDENTIFICATION</scope>
    <source>
        <tissue evidence="22">Whole body</tissue>
    </source>
</reference>
<dbReference type="GO" id="GO:0016020">
    <property type="term" value="C:membrane"/>
    <property type="evidence" value="ECO:0007669"/>
    <property type="project" value="UniProtKB-SubCell"/>
</dbReference>